<dbReference type="InterPro" id="IPR013783">
    <property type="entry name" value="Ig-like_fold"/>
</dbReference>
<sequence>MTTESQRVEHKLAFTEQTVNMFCYYSIYVGSTIKRSNNSNVIGLHIEELKIKPNIKVNPSKYVIEGDRITFSCSVDISNSTTRIILVHGRTTLSSNMAQEEYSMSVKADDSGEYECISHLGEVDKSSTINITVKELFSMPVLSIHPAEVFEGERFNITCQIHSFASERIQRGDISYSILRDKTPVINSGIAGKASNGEYICIAKAKGIVKESRKVLIKAKVPVSKPEITVDGPVIVNKTFWILCNSENGSLPIIFSLKKNNTILNRAEVSSINKTARFSAMISTPSDISSYMCEAENNGQVSIKMSGRLDVTVIVSLAMWKKALIAVFCMLLVALLVLFIVMRYKAKRGKREMAAELSVKPASPKSDDSLTLSLTNDTHYSDHTVVVKNKESVWSERPPDVADQDSLGSTSEGDIEYTEVVHPQPVDPTRSKFSILKRCPSLFLFLLSLLLHFEEEHYDSSACMRRLEKNHFLGGI</sequence>
<keyword evidence="7" id="KW-1185">Reference proteome</keyword>
<proteinExistence type="predicted"/>
<dbReference type="SMART" id="SM00409">
    <property type="entry name" value="IG"/>
    <property type="match status" value="2"/>
</dbReference>
<gene>
    <name evidence="6" type="ORF">H4Q32_012007</name>
</gene>
<dbReference type="PANTHER" id="PTHR11481">
    <property type="entry name" value="IMMUNOGLOBULIN FC RECEPTOR"/>
    <property type="match status" value="1"/>
</dbReference>
<dbReference type="InterPro" id="IPR050488">
    <property type="entry name" value="Ig_Fc_receptor"/>
</dbReference>
<name>A0ABQ8MKT9_LABRO</name>
<evidence type="ECO:0000259" key="5">
    <source>
        <dbReference type="PROSITE" id="PS50835"/>
    </source>
</evidence>
<feature type="domain" description="Ig-like" evidence="5">
    <location>
        <begin position="53"/>
        <end position="132"/>
    </location>
</feature>
<accession>A0ABQ8MKT9</accession>
<dbReference type="InterPro" id="IPR036179">
    <property type="entry name" value="Ig-like_dom_sf"/>
</dbReference>
<reference evidence="6 7" key="1">
    <citation type="submission" date="2022-01" db="EMBL/GenBank/DDBJ databases">
        <title>A high-quality chromosome-level genome assembly of rohu carp, Labeo rohita.</title>
        <authorList>
            <person name="Arick M.A. II"/>
            <person name="Hsu C.-Y."/>
            <person name="Magbanua Z."/>
            <person name="Pechanova O."/>
            <person name="Grover C."/>
            <person name="Miller E."/>
            <person name="Thrash A."/>
            <person name="Ezzel L."/>
            <person name="Alam S."/>
            <person name="Benzie J."/>
            <person name="Hamilton M."/>
            <person name="Karsi A."/>
            <person name="Lawrence M.L."/>
            <person name="Peterson D.G."/>
        </authorList>
    </citation>
    <scope>NUCLEOTIDE SEQUENCE [LARGE SCALE GENOMIC DNA]</scope>
    <source>
        <strain evidence="7">BAU-BD-2019</strain>
        <tissue evidence="6">Blood</tissue>
    </source>
</reference>
<dbReference type="InterPro" id="IPR040878">
    <property type="entry name" value="IL-40-like_Ig"/>
</dbReference>
<dbReference type="Pfam" id="PF17736">
    <property type="entry name" value="Ig_C17orf99"/>
    <property type="match status" value="1"/>
</dbReference>
<keyword evidence="3" id="KW-0325">Glycoprotein</keyword>
<dbReference type="Proteomes" id="UP000830375">
    <property type="component" value="Unassembled WGS sequence"/>
</dbReference>
<feature type="transmembrane region" description="Helical" evidence="4">
    <location>
        <begin position="323"/>
        <end position="342"/>
    </location>
</feature>
<dbReference type="Pfam" id="PF13895">
    <property type="entry name" value="Ig_2"/>
    <property type="match status" value="1"/>
</dbReference>
<organism evidence="6 7">
    <name type="scientific">Labeo rohita</name>
    <name type="common">Indian major carp</name>
    <name type="synonym">Cyprinus rohita</name>
    <dbReference type="NCBI Taxonomy" id="84645"/>
    <lineage>
        <taxon>Eukaryota</taxon>
        <taxon>Metazoa</taxon>
        <taxon>Chordata</taxon>
        <taxon>Craniata</taxon>
        <taxon>Vertebrata</taxon>
        <taxon>Euteleostomi</taxon>
        <taxon>Actinopterygii</taxon>
        <taxon>Neopterygii</taxon>
        <taxon>Teleostei</taxon>
        <taxon>Ostariophysi</taxon>
        <taxon>Cypriniformes</taxon>
        <taxon>Cyprinidae</taxon>
        <taxon>Labeoninae</taxon>
        <taxon>Labeonini</taxon>
        <taxon>Labeo</taxon>
    </lineage>
</organism>
<dbReference type="SUPFAM" id="SSF48726">
    <property type="entry name" value="Immunoglobulin"/>
    <property type="match status" value="1"/>
</dbReference>
<evidence type="ECO:0000256" key="3">
    <source>
        <dbReference type="ARBA" id="ARBA00023180"/>
    </source>
</evidence>
<keyword evidence="1" id="KW-0732">Signal</keyword>
<keyword evidence="4" id="KW-0812">Transmembrane</keyword>
<evidence type="ECO:0000256" key="1">
    <source>
        <dbReference type="ARBA" id="ARBA00022729"/>
    </source>
</evidence>
<keyword evidence="4" id="KW-1133">Transmembrane helix</keyword>
<keyword evidence="2" id="KW-1015">Disulfide bond</keyword>
<evidence type="ECO:0000256" key="2">
    <source>
        <dbReference type="ARBA" id="ARBA00023157"/>
    </source>
</evidence>
<dbReference type="InterPro" id="IPR007110">
    <property type="entry name" value="Ig-like_dom"/>
</dbReference>
<dbReference type="Gene3D" id="2.60.40.10">
    <property type="entry name" value="Immunoglobulins"/>
    <property type="match status" value="1"/>
</dbReference>
<evidence type="ECO:0000313" key="7">
    <source>
        <dbReference type="Proteomes" id="UP000830375"/>
    </source>
</evidence>
<dbReference type="EMBL" id="JACTAM010000006">
    <property type="protein sequence ID" value="KAI2663471.1"/>
    <property type="molecule type" value="Genomic_DNA"/>
</dbReference>
<dbReference type="PANTHER" id="PTHR11481:SF125">
    <property type="entry name" value="PLATELET ENDOTHELIAL CELL ADHESION MOLECULE-LIKE ISOFORM X1"/>
    <property type="match status" value="1"/>
</dbReference>
<protein>
    <submittedName>
        <fullName evidence="6">Platelet endothelial cell adhesion molecule</fullName>
    </submittedName>
</protein>
<evidence type="ECO:0000256" key="4">
    <source>
        <dbReference type="SAM" id="Phobius"/>
    </source>
</evidence>
<dbReference type="PROSITE" id="PS50835">
    <property type="entry name" value="IG_LIKE"/>
    <property type="match status" value="1"/>
</dbReference>
<evidence type="ECO:0000313" key="6">
    <source>
        <dbReference type="EMBL" id="KAI2663471.1"/>
    </source>
</evidence>
<comment type="caution">
    <text evidence="6">The sequence shown here is derived from an EMBL/GenBank/DDBJ whole genome shotgun (WGS) entry which is preliminary data.</text>
</comment>
<dbReference type="InterPro" id="IPR003599">
    <property type="entry name" value="Ig_sub"/>
</dbReference>
<keyword evidence="4" id="KW-0472">Membrane</keyword>